<name>A0A7L1R2L1_9PASS</name>
<dbReference type="Proteomes" id="UP000546986">
    <property type="component" value="Unassembled WGS sequence"/>
</dbReference>
<gene>
    <name evidence="3" type="primary">Ell_1</name>
    <name evidence="3" type="ORF">CISJUN_R14922</name>
</gene>
<dbReference type="SUPFAM" id="SSF144292">
    <property type="entry name" value="occludin/ELL-like"/>
    <property type="match status" value="1"/>
</dbReference>
<dbReference type="InterPro" id="IPR010844">
    <property type="entry name" value="Occludin_ELL"/>
</dbReference>
<evidence type="ECO:0000259" key="2">
    <source>
        <dbReference type="PROSITE" id="PS51980"/>
    </source>
</evidence>
<organism evidence="3 4">
    <name type="scientific">Cisticola juncidis</name>
    <dbReference type="NCBI Taxonomy" id="52622"/>
    <lineage>
        <taxon>Eukaryota</taxon>
        <taxon>Metazoa</taxon>
        <taxon>Chordata</taxon>
        <taxon>Craniata</taxon>
        <taxon>Vertebrata</taxon>
        <taxon>Euteleostomi</taxon>
        <taxon>Archelosauria</taxon>
        <taxon>Archosauria</taxon>
        <taxon>Dinosauria</taxon>
        <taxon>Saurischia</taxon>
        <taxon>Theropoda</taxon>
        <taxon>Coelurosauria</taxon>
        <taxon>Aves</taxon>
        <taxon>Neognathae</taxon>
        <taxon>Neoaves</taxon>
        <taxon>Telluraves</taxon>
        <taxon>Australaves</taxon>
        <taxon>Passeriformes</taxon>
        <taxon>Sylvioidea</taxon>
        <taxon>Cisticolidae</taxon>
        <taxon>Cisticola</taxon>
    </lineage>
</organism>
<dbReference type="PROSITE" id="PS51980">
    <property type="entry name" value="OCEL"/>
    <property type="match status" value="1"/>
</dbReference>
<feature type="non-terminal residue" evidence="3">
    <location>
        <position position="1"/>
    </location>
</feature>
<reference evidence="3 4" key="1">
    <citation type="submission" date="2019-09" db="EMBL/GenBank/DDBJ databases">
        <title>Bird 10,000 Genomes (B10K) Project - Family phase.</title>
        <authorList>
            <person name="Zhang G."/>
        </authorList>
    </citation>
    <scope>NUCLEOTIDE SEQUENCE [LARGE SCALE GENOMIC DNA]</scope>
    <source>
        <strain evidence="3">B10K-DU-002-30</strain>
        <tissue evidence="3">Muscle</tissue>
    </source>
</reference>
<dbReference type="Gene3D" id="6.10.140.340">
    <property type="match status" value="1"/>
</dbReference>
<evidence type="ECO:0000313" key="4">
    <source>
        <dbReference type="Proteomes" id="UP000546986"/>
    </source>
</evidence>
<evidence type="ECO:0000256" key="1">
    <source>
        <dbReference type="PROSITE-ProRule" id="PRU01324"/>
    </source>
</evidence>
<dbReference type="EMBL" id="VXBR01011126">
    <property type="protein sequence ID" value="NXO31212.1"/>
    <property type="molecule type" value="Genomic_DNA"/>
</dbReference>
<dbReference type="Pfam" id="PF07303">
    <property type="entry name" value="Occludin_ELL"/>
    <property type="match status" value="1"/>
</dbReference>
<protein>
    <submittedName>
        <fullName evidence="3">ELL factor</fullName>
    </submittedName>
</protein>
<evidence type="ECO:0000313" key="3">
    <source>
        <dbReference type="EMBL" id="NXO31212.1"/>
    </source>
</evidence>
<comment type="caution">
    <text evidence="3">The sequence shown here is derived from an EMBL/GenBank/DDBJ whole genome shotgun (WGS) entry which is preliminary data.</text>
</comment>
<accession>A0A7L1R2L1</accession>
<dbReference type="AlphaFoldDB" id="A0A7L1R2L1"/>
<sequence>SPFIEKWSDFSIQKFEAVVSLEQLQHYKDDFNAESEEYRNLHTETDKMKKNFRQFHEQWKSLT</sequence>
<comment type="similarity">
    <text evidence="1">Belongs to the ELL/occludin family.</text>
</comment>
<keyword evidence="4" id="KW-1185">Reference proteome</keyword>
<feature type="domain" description="OCEL" evidence="2">
    <location>
        <begin position="9"/>
        <end position="63"/>
    </location>
</feature>
<feature type="non-terminal residue" evidence="3">
    <location>
        <position position="63"/>
    </location>
</feature>
<proteinExistence type="inferred from homology"/>